<proteinExistence type="predicted"/>
<dbReference type="Proteomes" id="UP000198717">
    <property type="component" value="Unassembled WGS sequence"/>
</dbReference>
<dbReference type="Proteomes" id="UP000321224">
    <property type="component" value="Unassembled WGS sequence"/>
</dbReference>
<evidence type="ECO:0000256" key="1">
    <source>
        <dbReference type="SAM" id="MobiDB-lite"/>
    </source>
</evidence>
<dbReference type="RefSeq" id="WP_090487488.1">
    <property type="nucleotide sequence ID" value="NZ_BJVY01000078.1"/>
</dbReference>
<organism evidence="2 5">
    <name type="scientific">Myxococcus virescens</name>
    <dbReference type="NCBI Taxonomy" id="83456"/>
    <lineage>
        <taxon>Bacteria</taxon>
        <taxon>Pseudomonadati</taxon>
        <taxon>Myxococcota</taxon>
        <taxon>Myxococcia</taxon>
        <taxon>Myxococcales</taxon>
        <taxon>Cystobacterineae</taxon>
        <taxon>Myxococcaceae</taxon>
        <taxon>Myxococcus</taxon>
    </lineage>
</organism>
<protein>
    <submittedName>
        <fullName evidence="2">Uncharacterized protein</fullName>
    </submittedName>
</protein>
<dbReference type="AlphaFoldDB" id="A0A511HPK5"/>
<name>A0A511HPK5_9BACT</name>
<sequence>MPKHDTSKTPPRARRLRGDVPLKRLGVRLTPAGESARAHLVEHLARHPRKEHPANDSGAVNLALEEAAKARGWTPPEEDK</sequence>
<evidence type="ECO:0000313" key="3">
    <source>
        <dbReference type="EMBL" id="SDD65650.1"/>
    </source>
</evidence>
<dbReference type="EMBL" id="FNAJ01000002">
    <property type="protein sequence ID" value="SDD65650.1"/>
    <property type="molecule type" value="Genomic_DNA"/>
</dbReference>
<reference evidence="3 4" key="1">
    <citation type="submission" date="2016-10" db="EMBL/GenBank/DDBJ databases">
        <authorList>
            <person name="Varghese N."/>
            <person name="Submissions S."/>
        </authorList>
    </citation>
    <scope>NUCLEOTIDE SEQUENCE [LARGE SCALE GENOMIC DNA]</scope>
    <source>
        <strain evidence="3 4">DSM 2260</strain>
    </source>
</reference>
<keyword evidence="4" id="KW-1185">Reference proteome</keyword>
<evidence type="ECO:0000313" key="4">
    <source>
        <dbReference type="Proteomes" id="UP000198717"/>
    </source>
</evidence>
<feature type="region of interest" description="Disordered" evidence="1">
    <location>
        <begin position="45"/>
        <end position="80"/>
    </location>
</feature>
<dbReference type="EMBL" id="BJVY01000078">
    <property type="protein sequence ID" value="GEL75520.1"/>
    <property type="molecule type" value="Genomic_DNA"/>
</dbReference>
<evidence type="ECO:0000313" key="5">
    <source>
        <dbReference type="Proteomes" id="UP000321224"/>
    </source>
</evidence>
<accession>A0A511HPK5</accession>
<reference evidence="2 5" key="2">
    <citation type="submission" date="2019-07" db="EMBL/GenBank/DDBJ databases">
        <title>Whole genome shotgun sequence of Myxococcus virescens NBRC 100334.</title>
        <authorList>
            <person name="Hosoyama A."/>
            <person name="Uohara A."/>
            <person name="Ohji S."/>
            <person name="Ichikawa N."/>
        </authorList>
    </citation>
    <scope>NUCLEOTIDE SEQUENCE [LARGE SCALE GENOMIC DNA]</scope>
    <source>
        <strain evidence="2 5">NBRC 100334</strain>
    </source>
</reference>
<evidence type="ECO:0000313" key="2">
    <source>
        <dbReference type="EMBL" id="GEL75520.1"/>
    </source>
</evidence>
<comment type="caution">
    <text evidence="2">The sequence shown here is derived from an EMBL/GenBank/DDBJ whole genome shotgun (WGS) entry which is preliminary data.</text>
</comment>
<gene>
    <name evidence="2" type="ORF">MVI01_73040</name>
    <name evidence="3" type="ORF">SAMN04488504_102150</name>
</gene>